<dbReference type="Pfam" id="PF01555">
    <property type="entry name" value="N6_N4_Mtase"/>
    <property type="match status" value="1"/>
</dbReference>
<evidence type="ECO:0000256" key="3">
    <source>
        <dbReference type="ARBA" id="ARBA00022679"/>
    </source>
</evidence>
<gene>
    <name evidence="7" type="ORF">SAMN04515656_1273</name>
</gene>
<dbReference type="InterPro" id="IPR002941">
    <property type="entry name" value="DNA_methylase_N4/N6"/>
</dbReference>
<protein>
    <submittedName>
        <fullName evidence="7">Adenine-specific DNA-methyltransferase</fullName>
    </submittedName>
</protein>
<keyword evidence="4" id="KW-0949">S-adenosyl-L-methionine</keyword>
<feature type="domain" description="DNA methylase N-4/N-6" evidence="6">
    <location>
        <begin position="80"/>
        <end position="314"/>
    </location>
</feature>
<dbReference type="GO" id="GO:0009307">
    <property type="term" value="P:DNA restriction-modification system"/>
    <property type="evidence" value="ECO:0007669"/>
    <property type="project" value="UniProtKB-KW"/>
</dbReference>
<evidence type="ECO:0000256" key="1">
    <source>
        <dbReference type="ARBA" id="ARBA00006594"/>
    </source>
</evidence>
<dbReference type="Proteomes" id="UP000199394">
    <property type="component" value="Unassembled WGS sequence"/>
</dbReference>
<dbReference type="EMBL" id="FNRK01000027">
    <property type="protein sequence ID" value="SEA74852.1"/>
    <property type="molecule type" value="Genomic_DNA"/>
</dbReference>
<dbReference type="InterPro" id="IPR002295">
    <property type="entry name" value="N4/N6-MTase_EcoPI_Mod-like"/>
</dbReference>
<dbReference type="OrthoDB" id="9800801at2"/>
<dbReference type="GO" id="GO:0032259">
    <property type="term" value="P:methylation"/>
    <property type="evidence" value="ECO:0007669"/>
    <property type="project" value="UniProtKB-KW"/>
</dbReference>
<evidence type="ECO:0000256" key="2">
    <source>
        <dbReference type="ARBA" id="ARBA00022603"/>
    </source>
</evidence>
<evidence type="ECO:0000259" key="6">
    <source>
        <dbReference type="Pfam" id="PF01555"/>
    </source>
</evidence>
<dbReference type="STRING" id="81409.SAMN04515656_1273"/>
<evidence type="ECO:0000313" key="7">
    <source>
        <dbReference type="EMBL" id="SEA74852.1"/>
    </source>
</evidence>
<evidence type="ECO:0000313" key="8">
    <source>
        <dbReference type="Proteomes" id="UP000199394"/>
    </source>
</evidence>
<reference evidence="7 8" key="1">
    <citation type="submission" date="2016-10" db="EMBL/GenBank/DDBJ databases">
        <authorList>
            <person name="de Groot N.N."/>
        </authorList>
    </citation>
    <scope>NUCLEOTIDE SEQUENCE [LARGE SCALE GENOMIC DNA]</scope>
    <source>
        <strain evidence="7 8">SR12</strain>
    </source>
</reference>
<dbReference type="GO" id="GO:0008170">
    <property type="term" value="F:N-methyltransferase activity"/>
    <property type="evidence" value="ECO:0007669"/>
    <property type="project" value="InterPro"/>
</dbReference>
<dbReference type="GO" id="GO:0003677">
    <property type="term" value="F:DNA binding"/>
    <property type="evidence" value="ECO:0007669"/>
    <property type="project" value="InterPro"/>
</dbReference>
<proteinExistence type="inferred from homology"/>
<accession>A0A1H4DRN2</accession>
<comment type="similarity">
    <text evidence="1">Belongs to the N(4)/N(6)-methyltransferase family.</text>
</comment>
<dbReference type="SUPFAM" id="SSF53335">
    <property type="entry name" value="S-adenosyl-L-methionine-dependent methyltransferases"/>
    <property type="match status" value="1"/>
</dbReference>
<keyword evidence="8" id="KW-1185">Reference proteome</keyword>
<evidence type="ECO:0000256" key="4">
    <source>
        <dbReference type="ARBA" id="ARBA00022691"/>
    </source>
</evidence>
<keyword evidence="5" id="KW-0680">Restriction system</keyword>
<dbReference type="Gene3D" id="3.40.50.150">
    <property type="entry name" value="Vaccinia Virus protein VP39"/>
    <property type="match status" value="1"/>
</dbReference>
<dbReference type="PROSITE" id="PS00092">
    <property type="entry name" value="N6_MTASE"/>
    <property type="match status" value="1"/>
</dbReference>
<name>A0A1H4DRN2_9FIRM</name>
<dbReference type="InterPro" id="IPR002052">
    <property type="entry name" value="DNA_methylase_N6_adenine_CS"/>
</dbReference>
<dbReference type="InterPro" id="IPR029063">
    <property type="entry name" value="SAM-dependent_MTases_sf"/>
</dbReference>
<sequence length="572" mass="65829">MKDGKSVKYIPYIEEKPIKGNAAPAFDLEAIRTEALAAPGMPLFDMTLTERVGKDAAQGMLIHGECIAACAWLKEKGETVDLVYIDPPFASGAHYTNRMYLRGKPHTHQAFEETMYSDIWKQGDYLKWMYKNLLAIRSVMSESASIYVHLDWHICHYIKILMDDIFGAQNFLNEIIWSYKSGGASTASFAKKHDTLYLYAKNKGHHLFNPMKEKSYNRGLKPYRFKNVKEYEDDLGWYTQVNMKDVWEIDMVGRTAGERVDYITQKPEALLERIITASSHKGMIVADFFGGSGVAAGTASRLGRRFIHCDVGINSINVTRDRLKKQSTGSFFIYRVEDDLSLYRNPIQTMEQLRAQLPQFQKEKGMPKVLAGTILEKGERIPVYLPNLLDRSSHQLEISVLSQLQQARKKLKKKYPKIRVYHLQGDADCQEEGLEFVNLKPVIEQIRRADEAWWHCQKNQEGYTLRLEQFKSDHLEESIGIYNKKKEKNKGYQAIHVSGRGLELIEMIALDCENDEGTWISSEEIHIDKCGFLIYNNVKFNTLWDGTIRSTNQPKRLKIRNIAGDETVWRIV</sequence>
<keyword evidence="2 7" id="KW-0489">Methyltransferase</keyword>
<dbReference type="PRINTS" id="PR00506">
    <property type="entry name" value="D21N6MTFRASE"/>
</dbReference>
<dbReference type="AlphaFoldDB" id="A0A1H4DRN2"/>
<evidence type="ECO:0000256" key="5">
    <source>
        <dbReference type="ARBA" id="ARBA00022747"/>
    </source>
</evidence>
<organism evidence="7 8">
    <name type="scientific">Eubacterium aggregans</name>
    <dbReference type="NCBI Taxonomy" id="81409"/>
    <lineage>
        <taxon>Bacteria</taxon>
        <taxon>Bacillati</taxon>
        <taxon>Bacillota</taxon>
        <taxon>Clostridia</taxon>
        <taxon>Eubacteriales</taxon>
        <taxon>Eubacteriaceae</taxon>
        <taxon>Eubacterium</taxon>
    </lineage>
</organism>
<keyword evidence="3 7" id="KW-0808">Transferase</keyword>